<protein>
    <submittedName>
        <fullName evidence="8">Glucose-6-phosphate isomerase</fullName>
    </submittedName>
</protein>
<feature type="transmembrane region" description="Helical" evidence="6">
    <location>
        <begin position="69"/>
        <end position="86"/>
    </location>
</feature>
<dbReference type="AlphaFoldDB" id="A0A158FUT0"/>
<evidence type="ECO:0000256" key="6">
    <source>
        <dbReference type="SAM" id="Phobius"/>
    </source>
</evidence>
<dbReference type="RefSeq" id="WP_063977765.1">
    <property type="nucleotide sequence ID" value="NZ_FCOK02000007.1"/>
</dbReference>
<comment type="subcellular location">
    <subcellularLocation>
        <location evidence="1">Membrane</location>
        <topology evidence="1">Multi-pass membrane protein</topology>
    </subcellularLocation>
</comment>
<organism evidence="8 9">
    <name type="scientific">Caballeronia udeis</name>
    <dbReference type="NCBI Taxonomy" id="1232866"/>
    <lineage>
        <taxon>Bacteria</taxon>
        <taxon>Pseudomonadati</taxon>
        <taxon>Pseudomonadota</taxon>
        <taxon>Betaproteobacteria</taxon>
        <taxon>Burkholderiales</taxon>
        <taxon>Burkholderiaceae</taxon>
        <taxon>Caballeronia</taxon>
    </lineage>
</organism>
<feature type="transmembrane region" description="Helical" evidence="6">
    <location>
        <begin position="442"/>
        <end position="462"/>
    </location>
</feature>
<feature type="compositionally biased region" description="Basic and acidic residues" evidence="5">
    <location>
        <begin position="9"/>
        <end position="33"/>
    </location>
</feature>
<evidence type="ECO:0000259" key="7">
    <source>
        <dbReference type="Pfam" id="PF04932"/>
    </source>
</evidence>
<name>A0A158FUT0_9BURK</name>
<dbReference type="PANTHER" id="PTHR37422:SF23">
    <property type="entry name" value="TEICHURONIC ACID BIOSYNTHESIS PROTEIN TUAE"/>
    <property type="match status" value="1"/>
</dbReference>
<feature type="transmembrane region" description="Helical" evidence="6">
    <location>
        <begin position="474"/>
        <end position="492"/>
    </location>
</feature>
<dbReference type="InterPro" id="IPR007016">
    <property type="entry name" value="O-antigen_ligase-rel_domated"/>
</dbReference>
<dbReference type="OrthoDB" id="7295126at2"/>
<sequence length="561" mass="60890">MSSVSITNGRDKPKDGRVETWKTPRMAQREKRASKPASSPAAKAARAAKLAADAAELKQREELSRRRRMMIAPLAFAALTGLLLVLHQSRVLELFYPAGAVVVAAILYKRSPAHYLSFVVWLFFLTPEVRRLSDYFNGTFSDRSLIMLAPVIAAALCGMNLLTHFRVLMQRRAIPLTLIVLGIFYGYVIGMVGAGIAAASYTLISWLFPVLIAFHILVTWRQYPEYHRTMLKTFVFGGFVIAAYGVYQYVSPPPWDAFWLVQSGMISEGVPLPFGMRVSSTMNSSGPFAIAMMACLLMTLAARNKMAFLAGGLAVPALIGTMSRSVVGGLAIGLVYLFVMLDGRSRLRLVGGVAVIVLLCSPVAMIDEISDKAMARFSTVTQLDNDYSYQVRTEIYDHFLSEMTTNIAGQGLGMTGLGSKLSGDGSSNNVDFDSGLMEVPYVLGWPGTLLYTAGLLMLILRAFVASFARKSDRFAVAGAAAAFGVLAMMVFVNTLIGSGGMFFFIGVMLPVTGWRYAREIQQPAARAAAVRPDAAATPDQATTGTVAQRNIALPSKLKLRT</sequence>
<dbReference type="PANTHER" id="PTHR37422">
    <property type="entry name" value="TEICHURONIC ACID BIOSYNTHESIS PROTEIN TUAE"/>
    <property type="match status" value="1"/>
</dbReference>
<feature type="transmembrane region" description="Helical" evidence="6">
    <location>
        <begin position="203"/>
        <end position="221"/>
    </location>
</feature>
<feature type="transmembrane region" description="Helical" evidence="6">
    <location>
        <begin position="145"/>
        <end position="162"/>
    </location>
</feature>
<dbReference type="Proteomes" id="UP000054683">
    <property type="component" value="Unassembled WGS sequence"/>
</dbReference>
<evidence type="ECO:0000256" key="1">
    <source>
        <dbReference type="ARBA" id="ARBA00004141"/>
    </source>
</evidence>
<keyword evidence="2 6" id="KW-0812">Transmembrane</keyword>
<dbReference type="GO" id="GO:0016853">
    <property type="term" value="F:isomerase activity"/>
    <property type="evidence" value="ECO:0007669"/>
    <property type="project" value="UniProtKB-KW"/>
</dbReference>
<dbReference type="Pfam" id="PF04932">
    <property type="entry name" value="Wzy_C"/>
    <property type="match status" value="1"/>
</dbReference>
<evidence type="ECO:0000313" key="9">
    <source>
        <dbReference type="Proteomes" id="UP000054683"/>
    </source>
</evidence>
<keyword evidence="3 6" id="KW-1133">Transmembrane helix</keyword>
<feature type="transmembrane region" description="Helical" evidence="6">
    <location>
        <begin position="498"/>
        <end position="517"/>
    </location>
</feature>
<evidence type="ECO:0000256" key="4">
    <source>
        <dbReference type="ARBA" id="ARBA00023136"/>
    </source>
</evidence>
<accession>A0A158FUT0</accession>
<feature type="transmembrane region" description="Helical" evidence="6">
    <location>
        <begin position="92"/>
        <end position="108"/>
    </location>
</feature>
<feature type="transmembrane region" description="Helical" evidence="6">
    <location>
        <begin position="233"/>
        <end position="251"/>
    </location>
</feature>
<feature type="region of interest" description="Disordered" evidence="5">
    <location>
        <begin position="1"/>
        <end position="42"/>
    </location>
</feature>
<dbReference type="EMBL" id="FCOK02000007">
    <property type="protein sequence ID" value="SAL23393.1"/>
    <property type="molecule type" value="Genomic_DNA"/>
</dbReference>
<evidence type="ECO:0000256" key="2">
    <source>
        <dbReference type="ARBA" id="ARBA00022692"/>
    </source>
</evidence>
<evidence type="ECO:0000256" key="3">
    <source>
        <dbReference type="ARBA" id="ARBA00022989"/>
    </source>
</evidence>
<feature type="domain" description="O-antigen ligase-related" evidence="7">
    <location>
        <begin position="313"/>
        <end position="451"/>
    </location>
</feature>
<feature type="transmembrane region" description="Helical" evidence="6">
    <location>
        <begin position="174"/>
        <end position="197"/>
    </location>
</feature>
<keyword evidence="8" id="KW-0413">Isomerase</keyword>
<dbReference type="InterPro" id="IPR051533">
    <property type="entry name" value="WaaL-like"/>
</dbReference>
<gene>
    <name evidence="8" type="ORF">AWB69_01641</name>
</gene>
<feature type="transmembrane region" description="Helical" evidence="6">
    <location>
        <begin position="308"/>
        <end position="337"/>
    </location>
</feature>
<reference evidence="8 9" key="1">
    <citation type="submission" date="2016-01" db="EMBL/GenBank/DDBJ databases">
        <authorList>
            <person name="Oliw E.H."/>
        </authorList>
    </citation>
    <scope>NUCLEOTIDE SEQUENCE [LARGE SCALE GENOMIC DNA]</scope>
    <source>
        <strain evidence="8">LMG 27134</strain>
    </source>
</reference>
<proteinExistence type="predicted"/>
<evidence type="ECO:0000313" key="8">
    <source>
        <dbReference type="EMBL" id="SAL23393.1"/>
    </source>
</evidence>
<evidence type="ECO:0000256" key="5">
    <source>
        <dbReference type="SAM" id="MobiDB-lite"/>
    </source>
</evidence>
<keyword evidence="4 6" id="KW-0472">Membrane</keyword>
<dbReference type="GO" id="GO:0016020">
    <property type="term" value="C:membrane"/>
    <property type="evidence" value="ECO:0007669"/>
    <property type="project" value="UniProtKB-SubCell"/>
</dbReference>
<feature type="transmembrane region" description="Helical" evidence="6">
    <location>
        <begin position="349"/>
        <end position="366"/>
    </location>
</feature>